<feature type="transmembrane region" description="Helical" evidence="2">
    <location>
        <begin position="154"/>
        <end position="180"/>
    </location>
</feature>
<evidence type="ECO:0000313" key="3">
    <source>
        <dbReference type="EMBL" id="KAA0187636.1"/>
    </source>
</evidence>
<feature type="compositionally biased region" description="Polar residues" evidence="1">
    <location>
        <begin position="1540"/>
        <end position="1551"/>
    </location>
</feature>
<accession>A0A8E0VIF4</accession>
<feature type="compositionally biased region" description="Polar residues" evidence="1">
    <location>
        <begin position="29"/>
        <end position="39"/>
    </location>
</feature>
<dbReference type="OrthoDB" id="6499973at2759"/>
<dbReference type="SUPFAM" id="SSF103473">
    <property type="entry name" value="MFS general substrate transporter"/>
    <property type="match status" value="2"/>
</dbReference>
<dbReference type="Proteomes" id="UP000728185">
    <property type="component" value="Unassembled WGS sequence"/>
</dbReference>
<feature type="transmembrane region" description="Helical" evidence="2">
    <location>
        <begin position="1215"/>
        <end position="1236"/>
    </location>
</feature>
<feature type="transmembrane region" description="Helical" evidence="2">
    <location>
        <begin position="1130"/>
        <end position="1154"/>
    </location>
</feature>
<proteinExistence type="predicted"/>
<feature type="compositionally biased region" description="Low complexity" evidence="1">
    <location>
        <begin position="88"/>
        <end position="101"/>
    </location>
</feature>
<organism evidence="3 4">
    <name type="scientific">Fasciolopsis buskii</name>
    <dbReference type="NCBI Taxonomy" id="27845"/>
    <lineage>
        <taxon>Eukaryota</taxon>
        <taxon>Metazoa</taxon>
        <taxon>Spiralia</taxon>
        <taxon>Lophotrochozoa</taxon>
        <taxon>Platyhelminthes</taxon>
        <taxon>Trematoda</taxon>
        <taxon>Digenea</taxon>
        <taxon>Plagiorchiida</taxon>
        <taxon>Echinostomata</taxon>
        <taxon>Echinostomatoidea</taxon>
        <taxon>Fasciolidae</taxon>
        <taxon>Fasciolopsis</taxon>
    </lineage>
</organism>
<feature type="compositionally biased region" description="Basic residues" evidence="1">
    <location>
        <begin position="1588"/>
        <end position="1598"/>
    </location>
</feature>
<dbReference type="InterPro" id="IPR011701">
    <property type="entry name" value="MFS"/>
</dbReference>
<dbReference type="GO" id="GO:0008028">
    <property type="term" value="F:monocarboxylic acid transmembrane transporter activity"/>
    <property type="evidence" value="ECO:0007669"/>
    <property type="project" value="TreeGrafter"/>
</dbReference>
<gene>
    <name evidence="3" type="ORF">FBUS_05588</name>
</gene>
<feature type="transmembrane region" description="Helical" evidence="2">
    <location>
        <begin position="303"/>
        <end position="326"/>
    </location>
</feature>
<feature type="region of interest" description="Disordered" evidence="1">
    <location>
        <begin position="82"/>
        <end position="103"/>
    </location>
</feature>
<feature type="transmembrane region" description="Helical" evidence="2">
    <location>
        <begin position="275"/>
        <end position="296"/>
    </location>
</feature>
<keyword evidence="2" id="KW-0812">Transmembrane</keyword>
<keyword evidence="2" id="KW-0472">Membrane</keyword>
<feature type="compositionally biased region" description="Basic and acidic residues" evidence="1">
    <location>
        <begin position="53"/>
        <end position="68"/>
    </location>
</feature>
<evidence type="ECO:0000256" key="1">
    <source>
        <dbReference type="SAM" id="MobiDB-lite"/>
    </source>
</evidence>
<comment type="caution">
    <text evidence="3">The sequence shown here is derived from an EMBL/GenBank/DDBJ whole genome shotgun (WGS) entry which is preliminary data.</text>
</comment>
<feature type="compositionally biased region" description="Low complexity" evidence="1">
    <location>
        <begin position="1552"/>
        <end position="1568"/>
    </location>
</feature>
<feature type="compositionally biased region" description="Acidic residues" evidence="1">
    <location>
        <begin position="1492"/>
        <end position="1508"/>
    </location>
</feature>
<dbReference type="Gene3D" id="1.20.1250.20">
    <property type="entry name" value="MFS general substrate transporter like domains"/>
    <property type="match status" value="1"/>
</dbReference>
<evidence type="ECO:0000256" key="2">
    <source>
        <dbReference type="SAM" id="Phobius"/>
    </source>
</evidence>
<dbReference type="Pfam" id="PF07690">
    <property type="entry name" value="MFS_1"/>
    <property type="match status" value="1"/>
</dbReference>
<dbReference type="EMBL" id="LUCM01008989">
    <property type="protein sequence ID" value="KAA0187636.1"/>
    <property type="molecule type" value="Genomic_DNA"/>
</dbReference>
<feature type="region of interest" description="Disordered" evidence="1">
    <location>
        <begin position="759"/>
        <end position="778"/>
    </location>
</feature>
<dbReference type="InterPro" id="IPR036259">
    <property type="entry name" value="MFS_trans_sf"/>
</dbReference>
<dbReference type="PANTHER" id="PTHR11360">
    <property type="entry name" value="MONOCARBOXYLATE TRANSPORTER"/>
    <property type="match status" value="1"/>
</dbReference>
<feature type="region of interest" description="Disordered" evidence="1">
    <location>
        <begin position="1526"/>
        <end position="1616"/>
    </location>
</feature>
<sequence length="1616" mass="172820">MDALCGDRPKINSTVRVSLVPAFGKQNMQETDLVNSNPVSEDAKPCEPLSQEEADRLQQEANEDTTRSEDLRQFLKEMHEKLMEEQQQHQQQHQQQQQQQQMLQNMSALPPIQLVPGHSHMGDVFNAIVPSDSQYSLGSPSDLNVPDNPPDGGWGWIVVLGSFCCMILVDGVCFSYGLLLTPQCGYSSMRAVSVIRPTNQSDPMTYPLRQSFVSRADRNLKPVIGSCIPVSEMGETLGTQDRALLLTPGALLIGLYLLLGPLVSALSNQFDFRPVAMAGAAISTLALFLGSFATGINFLIATFGLLGGVGFSLIYLPAIATVGHWFQQRRPLAVGLALCGSGVGCLLGAQAIPRLVDWLTWRGATIILAAFSFQCLSLIVLFRPLEVHVRITLAQRAKRAAREAARRATALRRAEAERLIYEARQRKRMAALSKAAEQNTMGQKHDIAHNALERNIVNTGKFDVQTTVNAHSGMGASENARLSVNYRGGRIGTVVSRTARGGRVIQLNPSGANQVVVPRADSARATGTSGGWLRNRSAARGKRAPSRRVVVYRGSIMQRIIEEKRRQRTISVGSLDGMVITRDNELIAASLAPNLDRPLLSASAIHRISEAVARKIEAKMQNQLTDSSTIGANLVGLSRSQLRISLPQVVQEYIQSQLSVTLQQQQQPQAQQQKQSGASLSPFYVNPVCPPSTGSVMVDSIQPSNPTFAQPILVNAGSSNGNNSGLQAPVLVSPPESPNSQMPQQSLIGSRLNPPLPVTTVSSSNCPSESASLRHTVSDASLESRTQVLSDGVMSGLGILGTSNARLTELDPTKNGSFVADHPLLDDEIKAEIHARLKREMSRPQYKKDLFYTGSVLQLSSSQLAADAVTNIPVGLLSPSGIPVPSATAGHRSQVLRTSATTHPCLDPNSEIHNSQTNISVATAAGAVTSSFIPPAPCPCPAIQTPVCGGGATQMASTQLSVDFVHPGNRDAQSSNIPSTQDYIGNAVADSRAETNRESTVGLSDVDRISAYICSTARDPAAVRTIDEFTPTGVNQTSRPVTDEGVDQDDLDMADDVDDHIAVETGIDDDDDVDVVEIDDGLENAVGEHQSHFSEHCAIILNALCCGGCALTNWDLLGPMRSFVQELLSPWILTSVTFGFMLLSSTATMMGFIVPFMMLPDLLAELNWHLADSGFAICAIGVGNTVGRLVATVFVSLKSILVVELLGLDRLTNSFGYMLLFQGIAAIIGPPIAGYLRDTHLRQYSESSILLGHIAPVHRSTSMGFYFSGSCLLVACLLACPLRWLSKREFSPAEARDSIASMPLDVNSPGAYDYGGMTHAVDGEWLAVAEQPQGLTNFGACFSDAVQGVLDQPDYHMAEQQLLQTQQQQQSTPPIDRLVVPPVVPNPSLPAAAGSTVPALSGPPCTLSTINETSTANATDILLSNTAPATPTTALAHSPVLEDVTSLTAAVIGVGPGLVVPSSAVTVPMISPGTSTPVEVIKVPEESGLEPVAEEEEEDDDEYEEDDMGETAADQYIDDQQGVPAADASAQPMLPRGSVDSETNPTNGRARSSTSITTGTATGGSDSSQSREFRAVGDTQSGTESVTSHRRKRKRATRKTKEATEPEIQDTLDHVT</sequence>
<name>A0A8E0VIF4_9TREM</name>
<feature type="transmembrane region" description="Helical" evidence="2">
    <location>
        <begin position="243"/>
        <end position="263"/>
    </location>
</feature>
<reference evidence="3" key="1">
    <citation type="submission" date="2019-05" db="EMBL/GenBank/DDBJ databases">
        <title>Annotation for the trematode Fasciolopsis buski.</title>
        <authorList>
            <person name="Choi Y.-J."/>
        </authorList>
    </citation>
    <scope>NUCLEOTIDE SEQUENCE</scope>
    <source>
        <strain evidence="3">HT</strain>
        <tissue evidence="3">Whole worm</tissue>
    </source>
</reference>
<dbReference type="InterPro" id="IPR050327">
    <property type="entry name" value="Proton-linked_MCT"/>
</dbReference>
<feature type="transmembrane region" description="Helical" evidence="2">
    <location>
        <begin position="332"/>
        <end position="352"/>
    </location>
</feature>
<keyword evidence="4" id="KW-1185">Reference proteome</keyword>
<feature type="transmembrane region" description="Helical" evidence="2">
    <location>
        <begin position="1265"/>
        <end position="1286"/>
    </location>
</feature>
<feature type="transmembrane region" description="Helical" evidence="2">
    <location>
        <begin position="1174"/>
        <end position="1203"/>
    </location>
</feature>
<keyword evidence="2" id="KW-1133">Transmembrane helix</keyword>
<feature type="transmembrane region" description="Helical" evidence="2">
    <location>
        <begin position="364"/>
        <end position="382"/>
    </location>
</feature>
<protein>
    <submittedName>
        <fullName evidence="3">Monocarboxylate transporter</fullName>
    </submittedName>
</protein>
<feature type="region of interest" description="Disordered" evidence="1">
    <location>
        <begin position="29"/>
        <end position="68"/>
    </location>
</feature>
<evidence type="ECO:0000313" key="4">
    <source>
        <dbReference type="Proteomes" id="UP000728185"/>
    </source>
</evidence>
<feature type="region of interest" description="Disordered" evidence="1">
    <location>
        <begin position="1473"/>
        <end position="1508"/>
    </location>
</feature>
<dbReference type="PANTHER" id="PTHR11360:SF284">
    <property type="entry name" value="EG:103B4.3 PROTEIN-RELATED"/>
    <property type="match status" value="1"/>
</dbReference>